<evidence type="ECO:0000256" key="3">
    <source>
        <dbReference type="ARBA" id="ARBA00022475"/>
    </source>
</evidence>
<keyword evidence="7 9" id="KW-0472">Membrane</keyword>
<keyword evidence="11" id="KW-1185">Reference proteome</keyword>
<feature type="transmembrane region" description="Helical" evidence="9">
    <location>
        <begin position="38"/>
        <end position="59"/>
    </location>
</feature>
<feature type="transmembrane region" description="Helical" evidence="9">
    <location>
        <begin position="71"/>
        <end position="91"/>
    </location>
</feature>
<evidence type="ECO:0000256" key="1">
    <source>
        <dbReference type="ARBA" id="ARBA00004651"/>
    </source>
</evidence>
<dbReference type="PANTHER" id="PTHR33281:SF19">
    <property type="entry name" value="VOLTAGE-DEPENDENT ANION CHANNEL-FORMING PROTEIN YNEE"/>
    <property type="match status" value="1"/>
</dbReference>
<name>A0ABP7QUT2_9BACT</name>
<gene>
    <name evidence="10" type="ORF">GCM10022407_36150</name>
</gene>
<comment type="subcellular location">
    <subcellularLocation>
        <location evidence="1">Cell membrane</location>
        <topology evidence="1">Multi-pass membrane protein</topology>
    </subcellularLocation>
</comment>
<dbReference type="Proteomes" id="UP001501556">
    <property type="component" value="Unassembled WGS sequence"/>
</dbReference>
<dbReference type="PANTHER" id="PTHR33281">
    <property type="entry name" value="UPF0187 PROTEIN YNEE"/>
    <property type="match status" value="1"/>
</dbReference>
<feature type="transmembrane region" description="Helical" evidence="9">
    <location>
        <begin position="251"/>
        <end position="270"/>
    </location>
</feature>
<keyword evidence="6" id="KW-0406">Ion transport</keyword>
<dbReference type="Pfam" id="PF25539">
    <property type="entry name" value="Bestrophin_2"/>
    <property type="match status" value="1"/>
</dbReference>
<organism evidence="10 11">
    <name type="scientific">Hymenobacter antarcticus</name>
    <dbReference type="NCBI Taxonomy" id="486270"/>
    <lineage>
        <taxon>Bacteria</taxon>
        <taxon>Pseudomonadati</taxon>
        <taxon>Bacteroidota</taxon>
        <taxon>Cytophagia</taxon>
        <taxon>Cytophagales</taxon>
        <taxon>Hymenobacteraceae</taxon>
        <taxon>Hymenobacter</taxon>
    </lineage>
</organism>
<comment type="similarity">
    <text evidence="8">Belongs to the anion channel-forming bestrophin (TC 1.A.46) family.</text>
</comment>
<dbReference type="InterPro" id="IPR044669">
    <property type="entry name" value="YneE/VCCN1/2-like"/>
</dbReference>
<proteinExistence type="inferred from homology"/>
<evidence type="ECO:0000256" key="7">
    <source>
        <dbReference type="ARBA" id="ARBA00023136"/>
    </source>
</evidence>
<comment type="caution">
    <text evidence="10">The sequence shown here is derived from an EMBL/GenBank/DDBJ whole genome shotgun (WGS) entry which is preliminary data.</text>
</comment>
<evidence type="ECO:0000256" key="8">
    <source>
        <dbReference type="ARBA" id="ARBA00034708"/>
    </source>
</evidence>
<evidence type="ECO:0000313" key="10">
    <source>
        <dbReference type="EMBL" id="GAA3988330.1"/>
    </source>
</evidence>
<feature type="transmembrane region" description="Helical" evidence="9">
    <location>
        <begin position="226"/>
        <end position="245"/>
    </location>
</feature>
<reference evidence="11" key="1">
    <citation type="journal article" date="2019" name="Int. J. Syst. Evol. Microbiol.">
        <title>The Global Catalogue of Microorganisms (GCM) 10K type strain sequencing project: providing services to taxonomists for standard genome sequencing and annotation.</title>
        <authorList>
            <consortium name="The Broad Institute Genomics Platform"/>
            <consortium name="The Broad Institute Genome Sequencing Center for Infectious Disease"/>
            <person name="Wu L."/>
            <person name="Ma J."/>
        </authorList>
    </citation>
    <scope>NUCLEOTIDE SEQUENCE [LARGE SCALE GENOMIC DNA]</scope>
    <source>
        <strain evidence="11">JCM 17217</strain>
    </source>
</reference>
<keyword evidence="4 9" id="KW-0812">Transmembrane</keyword>
<sequence length="322" mass="36881">MAAVPAKRPGPRYYMIIYKSTDWWEALRHLRSSGIIRLLLKRVLLVGLYATAVTAFFIRFDKMNIQVDKEFFSFMGIMLSLLLVFRTNTAYDRFYEGRRLWGQLVNNCRNLAVLLHARLPATDYATRTYFARLLANFPIALDGHLRKGVRFEKLEEADTGFIERLRGADHVPSRLSALLQELFERLLREDILLPAHLITLQRHHEGLLDVAGACERIKATPIPFSYSYFIKGFITVFVLIMPFNLLDTYQYLTIPITMFGAYALLGVEMIGDEIEDPFGKDSNDLPLTQMANRIRANVHEILGVELPETVKGLADAPYSVVF</sequence>
<keyword evidence="3" id="KW-1003">Cell membrane</keyword>
<keyword evidence="5 9" id="KW-1133">Transmembrane helix</keyword>
<accession>A0ABP7QUT2</accession>
<evidence type="ECO:0000256" key="5">
    <source>
        <dbReference type="ARBA" id="ARBA00022989"/>
    </source>
</evidence>
<evidence type="ECO:0000256" key="6">
    <source>
        <dbReference type="ARBA" id="ARBA00023065"/>
    </source>
</evidence>
<evidence type="ECO:0000313" key="11">
    <source>
        <dbReference type="Proteomes" id="UP001501556"/>
    </source>
</evidence>
<evidence type="ECO:0000256" key="9">
    <source>
        <dbReference type="SAM" id="Phobius"/>
    </source>
</evidence>
<evidence type="ECO:0000256" key="4">
    <source>
        <dbReference type="ARBA" id="ARBA00022692"/>
    </source>
</evidence>
<keyword evidence="2" id="KW-0813">Transport</keyword>
<dbReference type="EMBL" id="BAABDI010000033">
    <property type="protein sequence ID" value="GAA3988330.1"/>
    <property type="molecule type" value="Genomic_DNA"/>
</dbReference>
<protein>
    <submittedName>
        <fullName evidence="10">Bestrophin family ion channel</fullName>
    </submittedName>
</protein>
<evidence type="ECO:0000256" key="2">
    <source>
        <dbReference type="ARBA" id="ARBA00022448"/>
    </source>
</evidence>